<evidence type="ECO:0000259" key="3">
    <source>
        <dbReference type="Pfam" id="PF12588"/>
    </source>
</evidence>
<evidence type="ECO:0000313" key="4">
    <source>
        <dbReference type="EMBL" id="KAK0507673.1"/>
    </source>
</evidence>
<dbReference type="InterPro" id="IPR022237">
    <property type="entry name" value="PsiD-like"/>
</dbReference>
<dbReference type="EMBL" id="JAFEKC020000022">
    <property type="protein sequence ID" value="KAK0507673.1"/>
    <property type="molecule type" value="Genomic_DNA"/>
</dbReference>
<dbReference type="Proteomes" id="UP001166286">
    <property type="component" value="Unassembled WGS sequence"/>
</dbReference>
<organism evidence="4 5">
    <name type="scientific">Cladonia borealis</name>
    <dbReference type="NCBI Taxonomy" id="184061"/>
    <lineage>
        <taxon>Eukaryota</taxon>
        <taxon>Fungi</taxon>
        <taxon>Dikarya</taxon>
        <taxon>Ascomycota</taxon>
        <taxon>Pezizomycotina</taxon>
        <taxon>Lecanoromycetes</taxon>
        <taxon>OSLEUM clade</taxon>
        <taxon>Lecanoromycetidae</taxon>
        <taxon>Lecanorales</taxon>
        <taxon>Lecanorineae</taxon>
        <taxon>Cladoniaceae</taxon>
        <taxon>Cladonia</taxon>
    </lineage>
</organism>
<proteinExistence type="predicted"/>
<dbReference type="Pfam" id="PF02666">
    <property type="entry name" value="PS_Dcarbxylase"/>
    <property type="match status" value="1"/>
</dbReference>
<dbReference type="GO" id="GO:0005739">
    <property type="term" value="C:mitochondrion"/>
    <property type="evidence" value="ECO:0007669"/>
    <property type="project" value="TreeGrafter"/>
</dbReference>
<dbReference type="GO" id="GO:0006646">
    <property type="term" value="P:phosphatidylethanolamine biosynthetic process"/>
    <property type="evidence" value="ECO:0007669"/>
    <property type="project" value="TreeGrafter"/>
</dbReference>
<keyword evidence="2" id="KW-0456">Lyase</keyword>
<dbReference type="Pfam" id="PF12588">
    <property type="entry name" value="PSDC"/>
    <property type="match status" value="1"/>
</dbReference>
<dbReference type="InterPro" id="IPR003817">
    <property type="entry name" value="PS_Dcarbxylase"/>
</dbReference>
<keyword evidence="1" id="KW-0210">Decarboxylase</keyword>
<gene>
    <name evidence="4" type="ORF">JMJ35_009562</name>
</gene>
<sequence length="449" mass="51080">MLVLAPALYRHRTGHWLPTDHAKIRGWVDKLLERKLPIKEKPLDPVLQDFKEFIDREPLVRMMATEMFQEIPVTPPYNKDPTKFEPQIRNYDEMFECINTVLGEGPQWYKSNDEDVMGLVGFPINAILDWPMGTRSGYYFFTMKSVNAHWKAVLDKWKTFLSTRESLSVLDPVTGWLSADALQVLAAKGNDGVDNYSFSQLYQCDPSAPYYGFESWDKFFTRQFRDGVRPIASPHGVADLSMVIVNACESTPCFRRENVQLQDTFWLKSQPYSLADMLDGRDKARPFVGGQVYQAFLSALSYHRWHAPVSGKVMSIENVTGTYYSENYYEGYANIFHGKPRPDPNAPNNSQAYIAEVATRGIITIQADNREIGLMAAVFIGMCEVSSCEFFVKPGDRIKKGDCIGTFHFGGSTHCLVFRPETNLKFDDPGPYDDEENNKKVNSLLALVV</sequence>
<dbReference type="AlphaFoldDB" id="A0AA39UXJ2"/>
<dbReference type="PANTHER" id="PTHR10067">
    <property type="entry name" value="PHOSPHATIDYLSERINE DECARBOXYLASE"/>
    <property type="match status" value="1"/>
</dbReference>
<evidence type="ECO:0000256" key="1">
    <source>
        <dbReference type="ARBA" id="ARBA00022793"/>
    </source>
</evidence>
<reference evidence="4" key="1">
    <citation type="submission" date="2023-03" db="EMBL/GenBank/DDBJ databases">
        <title>Complete genome of Cladonia borealis.</title>
        <authorList>
            <person name="Park H."/>
        </authorList>
    </citation>
    <scope>NUCLEOTIDE SEQUENCE</scope>
    <source>
        <strain evidence="4">ANT050790</strain>
    </source>
</reference>
<dbReference type="PANTHER" id="PTHR10067:SF9">
    <property type="entry name" value="PHOSPHATIDYLSERINE DECARBOXYLASE FAMILY PROTEIN (AFU_ORTHOLOGUE AFUA_7G01730)"/>
    <property type="match status" value="1"/>
</dbReference>
<keyword evidence="5" id="KW-1185">Reference proteome</keyword>
<protein>
    <recommendedName>
        <fullName evidence="3">L-tryptophan decarboxylase PsiD-like domain-containing protein</fullName>
    </recommendedName>
</protein>
<name>A0AA39UXJ2_9LECA</name>
<feature type="domain" description="L-tryptophan decarboxylase PsiD-like" evidence="3">
    <location>
        <begin position="45"/>
        <end position="183"/>
    </location>
</feature>
<accession>A0AA39UXJ2</accession>
<evidence type="ECO:0000313" key="5">
    <source>
        <dbReference type="Proteomes" id="UP001166286"/>
    </source>
</evidence>
<comment type="caution">
    <text evidence="4">The sequence shown here is derived from an EMBL/GenBank/DDBJ whole genome shotgun (WGS) entry which is preliminary data.</text>
</comment>
<evidence type="ECO:0000256" key="2">
    <source>
        <dbReference type="ARBA" id="ARBA00023239"/>
    </source>
</evidence>
<dbReference type="GO" id="GO:0004609">
    <property type="term" value="F:phosphatidylserine decarboxylase activity"/>
    <property type="evidence" value="ECO:0007669"/>
    <property type="project" value="InterPro"/>
</dbReference>